<reference evidence="2 3" key="1">
    <citation type="submission" date="2021-01" db="EMBL/GenBank/DDBJ databases">
        <title>WGS of actinomycetes isolated from Thailand.</title>
        <authorList>
            <person name="Thawai C."/>
        </authorList>
    </citation>
    <scope>NUCLEOTIDE SEQUENCE [LARGE SCALE GENOMIC DNA]</scope>
    <source>
        <strain evidence="2 3">LPG 2</strain>
    </source>
</reference>
<dbReference type="InterPro" id="IPR017517">
    <property type="entry name" value="Maleyloyr_isom"/>
</dbReference>
<organism evidence="2 3">
    <name type="scientific">Nocardia acididurans</name>
    <dbReference type="NCBI Taxonomy" id="2802282"/>
    <lineage>
        <taxon>Bacteria</taxon>
        <taxon>Bacillati</taxon>
        <taxon>Actinomycetota</taxon>
        <taxon>Actinomycetes</taxon>
        <taxon>Mycobacteriales</taxon>
        <taxon>Nocardiaceae</taxon>
        <taxon>Nocardia</taxon>
    </lineage>
</organism>
<proteinExistence type="predicted"/>
<dbReference type="EMBL" id="JAERRJ010000008">
    <property type="protein sequence ID" value="MBL1077044.1"/>
    <property type="molecule type" value="Genomic_DNA"/>
</dbReference>
<dbReference type="Proteomes" id="UP000602198">
    <property type="component" value="Unassembled WGS sequence"/>
</dbReference>
<comment type="caution">
    <text evidence="2">The sequence shown here is derived from an EMBL/GenBank/DDBJ whole genome shotgun (WGS) entry which is preliminary data.</text>
</comment>
<keyword evidence="2" id="KW-0413">Isomerase</keyword>
<name>A0ABS1M9Y0_9NOCA</name>
<keyword evidence="3" id="KW-1185">Reference proteome</keyword>
<dbReference type="NCBIfam" id="TIGR03083">
    <property type="entry name" value="maleylpyruvate isomerase family mycothiol-dependent enzyme"/>
    <property type="match status" value="1"/>
</dbReference>
<dbReference type="Gene3D" id="1.20.120.450">
    <property type="entry name" value="dinb family like domain"/>
    <property type="match status" value="1"/>
</dbReference>
<accession>A0ABS1M9Y0</accession>
<dbReference type="RefSeq" id="WP_201949652.1">
    <property type="nucleotide sequence ID" value="NZ_JAERRJ010000008.1"/>
</dbReference>
<dbReference type="SUPFAM" id="SSF109854">
    <property type="entry name" value="DinB/YfiT-like putative metalloenzymes"/>
    <property type="match status" value="1"/>
</dbReference>
<gene>
    <name evidence="2" type="ORF">JK358_21840</name>
</gene>
<dbReference type="InterPro" id="IPR034660">
    <property type="entry name" value="DinB/YfiT-like"/>
</dbReference>
<dbReference type="InterPro" id="IPR024344">
    <property type="entry name" value="MDMPI_metal-binding"/>
</dbReference>
<sequence length="221" mass="23858">MSNSVRDDDVWAAVASERRALALVLAQFGEAEWDQESLCAGWRVRDVVAHLILATRASLRWILVNVIRARGNIARGAHETAIRLADETPTATLLALFRATADSRFTPLGTTAEDRLMDLLVHIQDIAIPLGIDCEMPVAAAETAVRRVWTMGAPFHARKRFADYRLIAEDSGWSAGDGTAVRGSTADLLLLLTGRTATLHRLGGPGAELLRAEVAGEAEPG</sequence>
<evidence type="ECO:0000259" key="1">
    <source>
        <dbReference type="Pfam" id="PF11716"/>
    </source>
</evidence>
<feature type="domain" description="Mycothiol-dependent maleylpyruvate isomerase metal-binding" evidence="1">
    <location>
        <begin position="15"/>
        <end position="115"/>
    </location>
</feature>
<dbReference type="GO" id="GO:0016853">
    <property type="term" value="F:isomerase activity"/>
    <property type="evidence" value="ECO:0007669"/>
    <property type="project" value="UniProtKB-KW"/>
</dbReference>
<evidence type="ECO:0000313" key="2">
    <source>
        <dbReference type="EMBL" id="MBL1077044.1"/>
    </source>
</evidence>
<dbReference type="Pfam" id="PF11716">
    <property type="entry name" value="MDMPI_N"/>
    <property type="match status" value="1"/>
</dbReference>
<evidence type="ECO:0000313" key="3">
    <source>
        <dbReference type="Proteomes" id="UP000602198"/>
    </source>
</evidence>
<protein>
    <submittedName>
        <fullName evidence="2">Maleylpyruvate isomerase family mycothiol-dependent enzyme</fullName>
    </submittedName>
</protein>